<dbReference type="PROSITE" id="PS51257">
    <property type="entry name" value="PROKAR_LIPOPROTEIN"/>
    <property type="match status" value="1"/>
</dbReference>
<dbReference type="Proteomes" id="UP000198915">
    <property type="component" value="Unassembled WGS sequence"/>
</dbReference>
<dbReference type="RefSeq" id="WP_092267536.1">
    <property type="nucleotide sequence ID" value="NZ_FORT01000004.1"/>
</dbReference>
<dbReference type="EMBL" id="FORT01000004">
    <property type="protein sequence ID" value="SFJ54031.1"/>
    <property type="molecule type" value="Genomic_DNA"/>
</dbReference>
<gene>
    <name evidence="1" type="ORF">SAMN05518846_10448</name>
</gene>
<keyword evidence="2" id="KW-1185">Reference proteome</keyword>
<sequence>MKMDGKIIRYCLAATLLLTGCQFWQTNQSAPKQLPQPPAPSITWMGKTAVTVPTSSCWHYESQGVCKDTAAPPEIIGEMKPRPLSVKPGATLTVTFPQAPLEETLRVTQWIGTEQIEQPLENGNEWKAPEEPGWYMFDVRGEWDQGDAGHAFVIEVRSQQL</sequence>
<evidence type="ECO:0008006" key="3">
    <source>
        <dbReference type="Google" id="ProtNLM"/>
    </source>
</evidence>
<accession>A0A1I3S910</accession>
<dbReference type="STRING" id="1884381.SAMN05518846_10448"/>
<dbReference type="AlphaFoldDB" id="A0A1I3S910"/>
<proteinExistence type="predicted"/>
<protein>
    <recommendedName>
        <fullName evidence="3">Lipoprotein</fullName>
    </recommendedName>
</protein>
<evidence type="ECO:0000313" key="2">
    <source>
        <dbReference type="Proteomes" id="UP000198915"/>
    </source>
</evidence>
<name>A0A1I3S910_9BACL</name>
<evidence type="ECO:0000313" key="1">
    <source>
        <dbReference type="EMBL" id="SFJ54031.1"/>
    </source>
</evidence>
<organism evidence="1 2">
    <name type="scientific">Brevibacillus centrosporus</name>
    <dbReference type="NCBI Taxonomy" id="54910"/>
    <lineage>
        <taxon>Bacteria</taxon>
        <taxon>Bacillati</taxon>
        <taxon>Bacillota</taxon>
        <taxon>Bacilli</taxon>
        <taxon>Bacillales</taxon>
        <taxon>Paenibacillaceae</taxon>
        <taxon>Brevibacillus</taxon>
    </lineage>
</organism>
<reference evidence="2" key="1">
    <citation type="submission" date="2016-10" db="EMBL/GenBank/DDBJ databases">
        <authorList>
            <person name="Varghese N."/>
            <person name="Submissions S."/>
        </authorList>
    </citation>
    <scope>NUCLEOTIDE SEQUENCE [LARGE SCALE GENOMIC DNA]</scope>
    <source>
        <strain evidence="2">OK042</strain>
    </source>
</reference>